<evidence type="ECO:0000256" key="1">
    <source>
        <dbReference type="ARBA" id="ARBA00002868"/>
    </source>
</evidence>
<name>A0A1W1XZ95_9NEIS</name>
<evidence type="ECO:0000256" key="4">
    <source>
        <dbReference type="ARBA" id="ARBA00022517"/>
    </source>
</evidence>
<dbReference type="STRING" id="1121001.SAMN02745857_03684"/>
<evidence type="ECO:0000256" key="3">
    <source>
        <dbReference type="ARBA" id="ARBA00015716"/>
    </source>
</evidence>
<dbReference type="InterPro" id="IPR039255">
    <property type="entry name" value="YceD_bac"/>
</dbReference>
<dbReference type="OrthoDB" id="5297600at2"/>
<dbReference type="InterPro" id="IPR003772">
    <property type="entry name" value="YceD"/>
</dbReference>
<evidence type="ECO:0000256" key="2">
    <source>
        <dbReference type="ARBA" id="ARBA00010740"/>
    </source>
</evidence>
<reference evidence="6 7" key="1">
    <citation type="submission" date="2017-04" db="EMBL/GenBank/DDBJ databases">
        <authorList>
            <person name="Afonso C.L."/>
            <person name="Miller P.J."/>
            <person name="Scott M.A."/>
            <person name="Spackman E."/>
            <person name="Goraichik I."/>
            <person name="Dimitrov K.M."/>
            <person name="Suarez D.L."/>
            <person name="Swayne D.E."/>
        </authorList>
    </citation>
    <scope>NUCLEOTIDE SEQUENCE [LARGE SCALE GENOMIC DNA]</scope>
    <source>
        <strain evidence="6 7">DSM 23236</strain>
    </source>
</reference>
<comment type="function">
    <text evidence="1">Plays a role in synthesis, processing and/or stability of 23S rRNA.</text>
</comment>
<dbReference type="PANTHER" id="PTHR38099:SF1">
    <property type="entry name" value="LARGE RIBOSOMAL RNA SUBUNIT ACCUMULATION PROTEIN YCED"/>
    <property type="match status" value="1"/>
</dbReference>
<accession>A0A1W1XZ95</accession>
<keyword evidence="7" id="KW-1185">Reference proteome</keyword>
<dbReference type="AlphaFoldDB" id="A0A1W1XZ95"/>
<dbReference type="GO" id="GO:0005829">
    <property type="term" value="C:cytosol"/>
    <property type="evidence" value="ECO:0007669"/>
    <property type="project" value="TreeGrafter"/>
</dbReference>
<evidence type="ECO:0000313" key="6">
    <source>
        <dbReference type="EMBL" id="SMC29212.1"/>
    </source>
</evidence>
<dbReference type="Proteomes" id="UP000192761">
    <property type="component" value="Unassembled WGS sequence"/>
</dbReference>
<dbReference type="EMBL" id="FWXD01000031">
    <property type="protein sequence ID" value="SMC29212.1"/>
    <property type="molecule type" value="Genomic_DNA"/>
</dbReference>
<dbReference type="RefSeq" id="WP_084092625.1">
    <property type="nucleotide sequence ID" value="NZ_FWXD01000031.1"/>
</dbReference>
<dbReference type="Pfam" id="PF02620">
    <property type="entry name" value="YceD"/>
    <property type="match status" value="1"/>
</dbReference>
<dbReference type="GO" id="GO:0042254">
    <property type="term" value="P:ribosome biogenesis"/>
    <property type="evidence" value="ECO:0007669"/>
    <property type="project" value="UniProtKB-KW"/>
</dbReference>
<gene>
    <name evidence="6" type="ORF">SAMN02745857_03684</name>
</gene>
<dbReference type="PANTHER" id="PTHR38099">
    <property type="entry name" value="LARGE RIBOSOMAL RNA SUBUNIT ACCUMULATION PROTEIN YCED"/>
    <property type="match status" value="1"/>
</dbReference>
<comment type="similarity">
    <text evidence="2">Belongs to the DUF177 domain family.</text>
</comment>
<sequence>MPVIHSAEFAREGGVLEGSLPLADLPRLQEVLVRNEGEVAWRVRGGVDKFERPWLEVSLTGELALQCQRCLSEMAWPFVVEVALTQFADEAAADEAEASDPELDTMVIESALSIETLLEDELLLALPFAPTHAICEPPQEQNRQDKPNPFAVLAGLKTRKAE</sequence>
<protein>
    <recommendedName>
        <fullName evidence="3">Large ribosomal RNA subunit accumulation protein YceD</fullName>
    </recommendedName>
    <alternativeName>
        <fullName evidence="5">23S rRNA accumulation protein YceD</fullName>
    </alternativeName>
</protein>
<evidence type="ECO:0000256" key="5">
    <source>
        <dbReference type="ARBA" id="ARBA00031841"/>
    </source>
</evidence>
<keyword evidence="4" id="KW-0690">Ribosome biogenesis</keyword>
<proteinExistence type="inferred from homology"/>
<evidence type="ECO:0000313" key="7">
    <source>
        <dbReference type="Proteomes" id="UP000192761"/>
    </source>
</evidence>
<organism evidence="6 7">
    <name type="scientific">Andreprevotia lacus DSM 23236</name>
    <dbReference type="NCBI Taxonomy" id="1121001"/>
    <lineage>
        <taxon>Bacteria</taxon>
        <taxon>Pseudomonadati</taxon>
        <taxon>Pseudomonadota</taxon>
        <taxon>Betaproteobacteria</taxon>
        <taxon>Neisseriales</taxon>
        <taxon>Chitinibacteraceae</taxon>
        <taxon>Andreprevotia</taxon>
    </lineage>
</organism>